<dbReference type="Pfam" id="PF04191">
    <property type="entry name" value="PEMT"/>
    <property type="match status" value="1"/>
</dbReference>
<keyword evidence="3 5" id="KW-1133">Transmembrane helix</keyword>
<dbReference type="GO" id="GO:0012505">
    <property type="term" value="C:endomembrane system"/>
    <property type="evidence" value="ECO:0007669"/>
    <property type="project" value="UniProtKB-SubCell"/>
</dbReference>
<evidence type="ECO:0000256" key="4">
    <source>
        <dbReference type="ARBA" id="ARBA00023136"/>
    </source>
</evidence>
<gene>
    <name evidence="6" type="ordered locus">Ping_1520</name>
</gene>
<organism evidence="6 7">
    <name type="scientific">Psychromonas ingrahamii (strain DSM 17664 / CCUG 51855 / 37)</name>
    <dbReference type="NCBI Taxonomy" id="357804"/>
    <lineage>
        <taxon>Bacteria</taxon>
        <taxon>Pseudomonadati</taxon>
        <taxon>Pseudomonadota</taxon>
        <taxon>Gammaproteobacteria</taxon>
        <taxon>Alteromonadales</taxon>
        <taxon>Psychromonadaceae</taxon>
        <taxon>Psychromonas</taxon>
    </lineage>
</organism>
<protein>
    <submittedName>
        <fullName evidence="6">Isoprenylcysteine carboxyl methyltransferase</fullName>
    </submittedName>
</protein>
<dbReference type="eggNOG" id="COG2020">
    <property type="taxonomic scope" value="Bacteria"/>
</dbReference>
<proteinExistence type="predicted"/>
<sequence length="139" mass="15935">MLYVIAQFILLAVIAWPLASLKISIVGLLLILLSVFIAFSALMANRPSNFNVRPHPKETGTLVVHGPYKFIRHPMYSSLFFGGLGILFCQFSYWKLIAWLLLVVVLVLKSRFEEKALCAHYAGYRVYQKSNKAFIPWIW</sequence>
<dbReference type="Gene3D" id="1.20.120.1630">
    <property type="match status" value="1"/>
</dbReference>
<name>A1SV16_PSYIN</name>
<dbReference type="AlphaFoldDB" id="A1SV16"/>
<reference evidence="6 7" key="1">
    <citation type="submission" date="2007-01" db="EMBL/GenBank/DDBJ databases">
        <title>Complete sequence of Psychromonas ingrahamii 37.</title>
        <authorList>
            <consortium name="US DOE Joint Genome Institute"/>
            <person name="Copeland A."/>
            <person name="Lucas S."/>
            <person name="Lapidus A."/>
            <person name="Barry K."/>
            <person name="Detter J.C."/>
            <person name="Glavina del Rio T."/>
            <person name="Hammon N."/>
            <person name="Israni S."/>
            <person name="Dalin E."/>
            <person name="Tice H."/>
            <person name="Pitluck S."/>
            <person name="Thompson L.S."/>
            <person name="Brettin T."/>
            <person name="Bruce D."/>
            <person name="Han C."/>
            <person name="Tapia R."/>
            <person name="Schmutz J."/>
            <person name="Larimer F."/>
            <person name="Land M."/>
            <person name="Hauser L."/>
            <person name="Kyrpides N."/>
            <person name="Ivanova N."/>
            <person name="Staley J."/>
            <person name="Richardson P."/>
        </authorList>
    </citation>
    <scope>NUCLEOTIDE SEQUENCE [LARGE SCALE GENOMIC DNA]</scope>
    <source>
        <strain evidence="6 7">37</strain>
    </source>
</reference>
<dbReference type="GO" id="GO:0032259">
    <property type="term" value="P:methylation"/>
    <property type="evidence" value="ECO:0007669"/>
    <property type="project" value="UniProtKB-KW"/>
</dbReference>
<keyword evidence="6" id="KW-0808">Transferase</keyword>
<dbReference type="Proteomes" id="UP000000639">
    <property type="component" value="Chromosome"/>
</dbReference>
<evidence type="ECO:0000256" key="3">
    <source>
        <dbReference type="ARBA" id="ARBA00022989"/>
    </source>
</evidence>
<dbReference type="KEGG" id="pin:Ping_1520"/>
<evidence type="ECO:0000256" key="5">
    <source>
        <dbReference type="SAM" id="Phobius"/>
    </source>
</evidence>
<comment type="subcellular location">
    <subcellularLocation>
        <location evidence="1">Endomembrane system</location>
        <topology evidence="1">Multi-pass membrane protein</topology>
    </subcellularLocation>
</comment>
<keyword evidence="2 5" id="KW-0812">Transmembrane</keyword>
<dbReference type="InterPro" id="IPR052527">
    <property type="entry name" value="Metal_cation-efflux_comp"/>
</dbReference>
<dbReference type="EMBL" id="CP000510">
    <property type="protein sequence ID" value="ABM03331.1"/>
    <property type="molecule type" value="Genomic_DNA"/>
</dbReference>
<evidence type="ECO:0000313" key="6">
    <source>
        <dbReference type="EMBL" id="ABM03331.1"/>
    </source>
</evidence>
<accession>A1SV16</accession>
<keyword evidence="4 5" id="KW-0472">Membrane</keyword>
<dbReference type="InterPro" id="IPR007318">
    <property type="entry name" value="Phopholipid_MeTrfase"/>
</dbReference>
<dbReference type="GO" id="GO:0008168">
    <property type="term" value="F:methyltransferase activity"/>
    <property type="evidence" value="ECO:0007669"/>
    <property type="project" value="UniProtKB-KW"/>
</dbReference>
<keyword evidence="6" id="KW-0489">Methyltransferase</keyword>
<dbReference type="PANTHER" id="PTHR43847:SF1">
    <property type="entry name" value="BLL3993 PROTEIN"/>
    <property type="match status" value="1"/>
</dbReference>
<evidence type="ECO:0000256" key="1">
    <source>
        <dbReference type="ARBA" id="ARBA00004127"/>
    </source>
</evidence>
<evidence type="ECO:0000256" key="2">
    <source>
        <dbReference type="ARBA" id="ARBA00022692"/>
    </source>
</evidence>
<dbReference type="HOGENOM" id="CLU_065200_5_2_6"/>
<feature type="transmembrane region" description="Helical" evidence="5">
    <location>
        <begin position="79"/>
        <end position="108"/>
    </location>
</feature>
<dbReference type="STRING" id="357804.Ping_1520"/>
<keyword evidence="7" id="KW-1185">Reference proteome</keyword>
<dbReference type="PANTHER" id="PTHR43847">
    <property type="entry name" value="BLL3993 PROTEIN"/>
    <property type="match status" value="1"/>
</dbReference>
<dbReference type="OrthoDB" id="9789029at2"/>
<feature type="transmembrane region" description="Helical" evidence="5">
    <location>
        <begin position="25"/>
        <end position="44"/>
    </location>
</feature>
<evidence type="ECO:0000313" key="7">
    <source>
        <dbReference type="Proteomes" id="UP000000639"/>
    </source>
</evidence>